<keyword evidence="4" id="KW-0378">Hydrolase</keyword>
<dbReference type="PANTHER" id="PTHR30636:SF3">
    <property type="entry name" value="UPF0701 PROTEIN YICC"/>
    <property type="match status" value="1"/>
</dbReference>
<dbReference type="InterPro" id="IPR013551">
    <property type="entry name" value="YicC-like_C"/>
</dbReference>
<evidence type="ECO:0000256" key="5">
    <source>
        <dbReference type="ARBA" id="ARBA00035648"/>
    </source>
</evidence>
<reference evidence="8" key="2">
    <citation type="submission" date="2021-04" db="EMBL/GenBank/DDBJ databases">
        <authorList>
            <person name="Gilroy R."/>
        </authorList>
    </citation>
    <scope>NUCLEOTIDE SEQUENCE</scope>
    <source>
        <strain evidence="8">CHK193-4272</strain>
    </source>
</reference>
<reference evidence="8" key="1">
    <citation type="journal article" date="2021" name="PeerJ">
        <title>Extensive microbial diversity within the chicken gut microbiome revealed by metagenomics and culture.</title>
        <authorList>
            <person name="Gilroy R."/>
            <person name="Ravi A."/>
            <person name="Getino M."/>
            <person name="Pursley I."/>
            <person name="Horton D.L."/>
            <person name="Alikhan N.F."/>
            <person name="Baker D."/>
            <person name="Gharbi K."/>
            <person name="Hall N."/>
            <person name="Watson M."/>
            <person name="Adriaenssens E.M."/>
            <person name="Foster-Nyarko E."/>
            <person name="Jarju S."/>
            <person name="Secka A."/>
            <person name="Antonio M."/>
            <person name="Oren A."/>
            <person name="Chaudhuri R.R."/>
            <person name="La Ragione R."/>
            <person name="Hildebrand F."/>
            <person name="Pallen M.J."/>
        </authorList>
    </citation>
    <scope>NUCLEOTIDE SEQUENCE</scope>
    <source>
        <strain evidence="8">CHK193-4272</strain>
    </source>
</reference>
<evidence type="ECO:0000259" key="6">
    <source>
        <dbReference type="Pfam" id="PF03755"/>
    </source>
</evidence>
<dbReference type="PANTHER" id="PTHR30636">
    <property type="entry name" value="UPF0701 PROTEIN YICC"/>
    <property type="match status" value="1"/>
</dbReference>
<dbReference type="Pfam" id="PF03755">
    <property type="entry name" value="YicC-like_N"/>
    <property type="match status" value="1"/>
</dbReference>
<gene>
    <name evidence="8" type="ORF">H9746_01975</name>
</gene>
<dbReference type="NCBIfam" id="TIGR00255">
    <property type="entry name" value="YicC/YloC family endoribonuclease"/>
    <property type="match status" value="1"/>
</dbReference>
<organism evidence="8 9">
    <name type="scientific">Candidatus Butyricicoccus avistercoris</name>
    <dbReference type="NCBI Taxonomy" id="2838518"/>
    <lineage>
        <taxon>Bacteria</taxon>
        <taxon>Bacillati</taxon>
        <taxon>Bacillota</taxon>
        <taxon>Clostridia</taxon>
        <taxon>Eubacteriales</taxon>
        <taxon>Butyricicoccaceae</taxon>
        <taxon>Butyricicoccus</taxon>
    </lineage>
</organism>
<keyword evidence="3" id="KW-0255">Endonuclease</keyword>
<evidence type="ECO:0000256" key="1">
    <source>
        <dbReference type="ARBA" id="ARBA00001968"/>
    </source>
</evidence>
<dbReference type="InterPro" id="IPR013527">
    <property type="entry name" value="YicC-like_N"/>
</dbReference>
<dbReference type="Proteomes" id="UP000886808">
    <property type="component" value="Unassembled WGS sequence"/>
</dbReference>
<feature type="domain" description="Endoribonuclease YicC-like N-terminal" evidence="6">
    <location>
        <begin position="1"/>
        <end position="155"/>
    </location>
</feature>
<evidence type="ECO:0000256" key="2">
    <source>
        <dbReference type="ARBA" id="ARBA00022722"/>
    </source>
</evidence>
<name>A0A9D1TH56_9FIRM</name>
<dbReference type="Pfam" id="PF08340">
    <property type="entry name" value="YicC-like_C"/>
    <property type="match status" value="1"/>
</dbReference>
<evidence type="ECO:0000256" key="4">
    <source>
        <dbReference type="ARBA" id="ARBA00022801"/>
    </source>
</evidence>
<comment type="cofactor">
    <cofactor evidence="1">
        <name>a divalent metal cation</name>
        <dbReference type="ChEBI" id="CHEBI:60240"/>
    </cofactor>
</comment>
<comment type="caution">
    <text evidence="8">The sequence shown here is derived from an EMBL/GenBank/DDBJ whole genome shotgun (WGS) entry which is preliminary data.</text>
</comment>
<evidence type="ECO:0000313" key="8">
    <source>
        <dbReference type="EMBL" id="HIV61604.1"/>
    </source>
</evidence>
<evidence type="ECO:0000313" key="9">
    <source>
        <dbReference type="Proteomes" id="UP000886808"/>
    </source>
</evidence>
<dbReference type="GO" id="GO:0016787">
    <property type="term" value="F:hydrolase activity"/>
    <property type="evidence" value="ECO:0007669"/>
    <property type="project" value="UniProtKB-KW"/>
</dbReference>
<dbReference type="InterPro" id="IPR005229">
    <property type="entry name" value="YicC/YloC-like"/>
</dbReference>
<accession>A0A9D1TH56</accession>
<dbReference type="EMBL" id="DXIE01000015">
    <property type="protein sequence ID" value="HIV61604.1"/>
    <property type="molecule type" value="Genomic_DNA"/>
</dbReference>
<evidence type="ECO:0000256" key="3">
    <source>
        <dbReference type="ARBA" id="ARBA00022759"/>
    </source>
</evidence>
<proteinExistence type="inferred from homology"/>
<comment type="similarity">
    <text evidence="5">Belongs to the YicC/YloC family.</text>
</comment>
<dbReference type="GO" id="GO:0004521">
    <property type="term" value="F:RNA endonuclease activity"/>
    <property type="evidence" value="ECO:0007669"/>
    <property type="project" value="InterPro"/>
</dbReference>
<sequence length="291" mass="33005">MKSMTGYGRAREASNEREIVVELRAVNHRYLDVNVKAPRGYGFLEEAIKKLAASKISRGKVDVYISVTDLAAQETTITLNHELAQSYFDALVELRDALHLHDDISVMSIAKMPDVLVSQRVEVDADALTASVSEVFNEAVKLFDEMRQIEGEKLADDIRNRMNTIKEVVEQVEIRSPERVTAYREKLEKRMNEILADSTVDEQRILTEAAIFADKTAVDEETVRLRSHLDQLDNMLKDSNPVGRKLDFLVQEMNREANTIGSKANDSILANYVIALKAEIEKIREQIQNIE</sequence>
<keyword evidence="2" id="KW-0540">Nuclease</keyword>
<feature type="domain" description="Endoribonuclease YicC-like C-terminal" evidence="7">
    <location>
        <begin position="173"/>
        <end position="291"/>
    </location>
</feature>
<evidence type="ECO:0000259" key="7">
    <source>
        <dbReference type="Pfam" id="PF08340"/>
    </source>
</evidence>
<protein>
    <submittedName>
        <fullName evidence="8">YicC family protein</fullName>
    </submittedName>
</protein>
<dbReference type="AlphaFoldDB" id="A0A9D1TH56"/>